<name>A0ACB9YLY9_9PEZI</name>
<evidence type="ECO:0000313" key="2">
    <source>
        <dbReference type="Proteomes" id="UP001497700"/>
    </source>
</evidence>
<protein>
    <submittedName>
        <fullName evidence="1">Uncharacterized protein</fullName>
    </submittedName>
</protein>
<evidence type="ECO:0000313" key="1">
    <source>
        <dbReference type="EMBL" id="KAI4860040.1"/>
    </source>
</evidence>
<sequence length="517" mass="58807">MDASVEREAGPLTFGIEIEVHVPVLKAPENDPIQKVLEFPADDWYERNCLFYTKEDGRKIPVVKGDVQADKEARQATWNKLLALFKETMEKPDWWGAESDIRVMTAETEHPWHTFKSGRKEQDGNMNAAEKKLDVDPNVLGEFVDGHYKVYEAWTVCQDTSGCWYSGVDGHLFQPSKIPPIGPEEYSWFSIEIKSKVYKDLDFFERDLQKVCDRIRNRFPVSINCGRKYSRSSTHVHVGRSGKWDPDDEDLPFDLLEAKKMATAMYMLEPSLMTLHASWKQNYHRYAARLRGYTNLEGFCEQERAPEVDWKAELAGLGPFDPSPGPENEAFTRKDFRLDDRQRQLMESYSPTTESPYVAALGMIWGADDMTQLAWLLSCREGARRGAFSLHGLVRSKRGVIGCRNLNTVEFRHMHGSLDVQDIMNWVRIVEKVVSSSVTPSDKNYEEFLRLIFRDESGISGVLGKMGLPLSIKSAEKIAEQTSLPQMPVGGDGELVWRGKGPLMFLSKPSGSVPLSF</sequence>
<dbReference type="EMBL" id="MU393602">
    <property type="protein sequence ID" value="KAI4860040.1"/>
    <property type="molecule type" value="Genomic_DNA"/>
</dbReference>
<accession>A0ACB9YLY9</accession>
<comment type="caution">
    <text evidence="1">The sequence shown here is derived from an EMBL/GenBank/DDBJ whole genome shotgun (WGS) entry which is preliminary data.</text>
</comment>
<gene>
    <name evidence="1" type="ORF">F4820DRAFT_128834</name>
</gene>
<dbReference type="Proteomes" id="UP001497700">
    <property type="component" value="Unassembled WGS sequence"/>
</dbReference>
<proteinExistence type="predicted"/>
<organism evidence="1 2">
    <name type="scientific">Hypoxylon rubiginosum</name>
    <dbReference type="NCBI Taxonomy" id="110542"/>
    <lineage>
        <taxon>Eukaryota</taxon>
        <taxon>Fungi</taxon>
        <taxon>Dikarya</taxon>
        <taxon>Ascomycota</taxon>
        <taxon>Pezizomycotina</taxon>
        <taxon>Sordariomycetes</taxon>
        <taxon>Xylariomycetidae</taxon>
        <taxon>Xylariales</taxon>
        <taxon>Hypoxylaceae</taxon>
        <taxon>Hypoxylon</taxon>
    </lineage>
</organism>
<reference evidence="1 2" key="1">
    <citation type="journal article" date="2022" name="New Phytol.">
        <title>Ecological generalism drives hyperdiversity of secondary metabolite gene clusters in xylarialean endophytes.</title>
        <authorList>
            <person name="Franco M.E.E."/>
            <person name="Wisecaver J.H."/>
            <person name="Arnold A.E."/>
            <person name="Ju Y.M."/>
            <person name="Slot J.C."/>
            <person name="Ahrendt S."/>
            <person name="Moore L.P."/>
            <person name="Eastman K.E."/>
            <person name="Scott K."/>
            <person name="Konkel Z."/>
            <person name="Mondo S.J."/>
            <person name="Kuo A."/>
            <person name="Hayes R.D."/>
            <person name="Haridas S."/>
            <person name="Andreopoulos B."/>
            <person name="Riley R."/>
            <person name="LaButti K."/>
            <person name="Pangilinan J."/>
            <person name="Lipzen A."/>
            <person name="Amirebrahimi M."/>
            <person name="Yan J."/>
            <person name="Adam C."/>
            <person name="Keymanesh K."/>
            <person name="Ng V."/>
            <person name="Louie K."/>
            <person name="Northen T."/>
            <person name="Drula E."/>
            <person name="Henrissat B."/>
            <person name="Hsieh H.M."/>
            <person name="Youens-Clark K."/>
            <person name="Lutzoni F."/>
            <person name="Miadlikowska J."/>
            <person name="Eastwood D.C."/>
            <person name="Hamelin R.C."/>
            <person name="Grigoriev I.V."/>
            <person name="U'Ren J.M."/>
        </authorList>
    </citation>
    <scope>NUCLEOTIDE SEQUENCE [LARGE SCALE GENOMIC DNA]</scope>
    <source>
        <strain evidence="1 2">CBS 119005</strain>
    </source>
</reference>
<keyword evidence="2" id="KW-1185">Reference proteome</keyword>